<dbReference type="SMART" id="SM00646">
    <property type="entry name" value="Ami_3"/>
    <property type="match status" value="1"/>
</dbReference>
<evidence type="ECO:0000256" key="2">
    <source>
        <dbReference type="ARBA" id="ARBA00011901"/>
    </source>
</evidence>
<evidence type="ECO:0000313" key="6">
    <source>
        <dbReference type="Proteomes" id="UP001501725"/>
    </source>
</evidence>
<dbReference type="PANTHER" id="PTHR30404:SF0">
    <property type="entry name" value="N-ACETYLMURAMOYL-L-ALANINE AMIDASE AMIC"/>
    <property type="match status" value="1"/>
</dbReference>
<dbReference type="PANTHER" id="PTHR30404">
    <property type="entry name" value="N-ACETYLMURAMOYL-L-ALANINE AMIDASE"/>
    <property type="match status" value="1"/>
</dbReference>
<dbReference type="Pfam" id="PF01520">
    <property type="entry name" value="Amidase_3"/>
    <property type="match status" value="1"/>
</dbReference>
<organism evidence="5 6">
    <name type="scientific">Flaviaesturariibacter amylovorans</name>
    <dbReference type="NCBI Taxonomy" id="1084520"/>
    <lineage>
        <taxon>Bacteria</taxon>
        <taxon>Pseudomonadati</taxon>
        <taxon>Bacteroidota</taxon>
        <taxon>Chitinophagia</taxon>
        <taxon>Chitinophagales</taxon>
        <taxon>Chitinophagaceae</taxon>
        <taxon>Flaviaestuariibacter</taxon>
    </lineage>
</organism>
<name>A0ABP8GWK0_9BACT</name>
<protein>
    <recommendedName>
        <fullName evidence="2">N-acetylmuramoyl-L-alanine amidase</fullName>
        <ecNumber evidence="2">3.5.1.28</ecNumber>
    </recommendedName>
</protein>
<reference evidence="6" key="1">
    <citation type="journal article" date="2019" name="Int. J. Syst. Evol. Microbiol.">
        <title>The Global Catalogue of Microorganisms (GCM) 10K type strain sequencing project: providing services to taxonomists for standard genome sequencing and annotation.</title>
        <authorList>
            <consortium name="The Broad Institute Genomics Platform"/>
            <consortium name="The Broad Institute Genome Sequencing Center for Infectious Disease"/>
            <person name="Wu L."/>
            <person name="Ma J."/>
        </authorList>
    </citation>
    <scope>NUCLEOTIDE SEQUENCE [LARGE SCALE GENOMIC DNA]</scope>
    <source>
        <strain evidence="6">JCM 17919</strain>
    </source>
</reference>
<accession>A0ABP8GWK0</accession>
<keyword evidence="6" id="KW-1185">Reference proteome</keyword>
<evidence type="ECO:0000259" key="4">
    <source>
        <dbReference type="SMART" id="SM00646"/>
    </source>
</evidence>
<sequence length="336" mass="37307">MLKKTIGALCCVAGVLGLLALKRPQPVRTVIVDAGHGVMPSGGYNGARGSYSYEDEICLAISKKLVAQLAKDHPDVRVIETRPDRNIVGLRERASIANNAKGDLFISIHVNAMPPVQHRELVGYETDTYYTGKGKKRKKHTRKVPKYRYYTTTSQAKGTQTYIWGAHKTEDKEIAIRENAQMFSEEGYEQKYGGIDPNSPDFVAMSALKTKRFFMRSSRMADFVEAEFAKAGRVSQGSYQRGKGIWVLQATAMPSVLVETGFITNRQEEDYLNSEQGQQETAECVSRALGNYIDWVGKQPKAGGTTNITSPKHDPKATLALLEAIEREEHARKSGK</sequence>
<evidence type="ECO:0000256" key="1">
    <source>
        <dbReference type="ARBA" id="ARBA00001561"/>
    </source>
</evidence>
<evidence type="ECO:0000256" key="3">
    <source>
        <dbReference type="ARBA" id="ARBA00022801"/>
    </source>
</evidence>
<dbReference type="EMBL" id="BAABGY010000007">
    <property type="protein sequence ID" value="GAA4330601.1"/>
    <property type="molecule type" value="Genomic_DNA"/>
</dbReference>
<comment type="caution">
    <text evidence="5">The sequence shown here is derived from an EMBL/GenBank/DDBJ whole genome shotgun (WGS) entry which is preliminary data.</text>
</comment>
<dbReference type="SUPFAM" id="SSF53187">
    <property type="entry name" value="Zn-dependent exopeptidases"/>
    <property type="match status" value="1"/>
</dbReference>
<proteinExistence type="predicted"/>
<dbReference type="RefSeq" id="WP_345255743.1">
    <property type="nucleotide sequence ID" value="NZ_BAABGY010000007.1"/>
</dbReference>
<dbReference type="InterPro" id="IPR002508">
    <property type="entry name" value="MurNAc-LAA_cat"/>
</dbReference>
<evidence type="ECO:0000313" key="5">
    <source>
        <dbReference type="EMBL" id="GAA4330601.1"/>
    </source>
</evidence>
<dbReference type="Proteomes" id="UP001501725">
    <property type="component" value="Unassembled WGS sequence"/>
</dbReference>
<dbReference type="InterPro" id="IPR050695">
    <property type="entry name" value="N-acetylmuramoyl_amidase_3"/>
</dbReference>
<dbReference type="Gene3D" id="3.40.630.40">
    <property type="entry name" value="Zn-dependent exopeptidases"/>
    <property type="match status" value="1"/>
</dbReference>
<dbReference type="CDD" id="cd02696">
    <property type="entry name" value="MurNAc-LAA"/>
    <property type="match status" value="1"/>
</dbReference>
<feature type="domain" description="MurNAc-LAA" evidence="4">
    <location>
        <begin position="94"/>
        <end position="290"/>
    </location>
</feature>
<dbReference type="EC" id="3.5.1.28" evidence="2"/>
<comment type="catalytic activity">
    <reaction evidence="1">
        <text>Hydrolyzes the link between N-acetylmuramoyl residues and L-amino acid residues in certain cell-wall glycopeptides.</text>
        <dbReference type="EC" id="3.5.1.28"/>
    </reaction>
</comment>
<gene>
    <name evidence="5" type="ORF">GCM10023184_21850</name>
</gene>
<keyword evidence="3" id="KW-0378">Hydrolase</keyword>